<dbReference type="PRINTS" id="PR00783">
    <property type="entry name" value="MINTRINSICP"/>
</dbReference>
<evidence type="ECO:0000256" key="1">
    <source>
        <dbReference type="ARBA" id="ARBA00004141"/>
    </source>
</evidence>
<dbReference type="OrthoDB" id="9807293at2"/>
<evidence type="ECO:0000256" key="8">
    <source>
        <dbReference type="SAM" id="Phobius"/>
    </source>
</evidence>
<feature type="transmembrane region" description="Helical" evidence="8">
    <location>
        <begin position="220"/>
        <end position="241"/>
    </location>
</feature>
<dbReference type="InterPro" id="IPR022357">
    <property type="entry name" value="MIP_CS"/>
</dbReference>
<name>A0A1K1LUU4_9FLAO</name>
<sequence>MTPFVAEFLGTMMLVLLGEGVVANVVLKDTKGNNSGWIVITTAWALAVFVGVTVAGPYSGAHINPAVTIAFAVAGQFDWGSVLPYIAAQLLGGMTGASLVWLMYRDHFDRTNDQGAILAVFCTAPAIRKYSSNLISEIIGTFVLLFSIFYITGAEITATRQPIGLGTVGAIPVAFVVWVIGLSLGGTTGYAINPARDLAPRIMHSVLPIKTKGGSDWTYAWVPVAGPVIGCVLAALLFTVLQ</sequence>
<dbReference type="AlphaFoldDB" id="A0A1K1LUU4"/>
<feature type="transmembrane region" description="Helical" evidence="8">
    <location>
        <begin position="36"/>
        <end position="58"/>
    </location>
</feature>
<dbReference type="NCBIfam" id="TIGR00861">
    <property type="entry name" value="MIP"/>
    <property type="match status" value="1"/>
</dbReference>
<evidence type="ECO:0000313" key="10">
    <source>
        <dbReference type="Proteomes" id="UP000182248"/>
    </source>
</evidence>
<dbReference type="Pfam" id="PF00230">
    <property type="entry name" value="MIP"/>
    <property type="match status" value="1"/>
</dbReference>
<evidence type="ECO:0000256" key="6">
    <source>
        <dbReference type="ARBA" id="ARBA00023136"/>
    </source>
</evidence>
<dbReference type="EMBL" id="FPJE01000001">
    <property type="protein sequence ID" value="SFW14701.1"/>
    <property type="molecule type" value="Genomic_DNA"/>
</dbReference>
<dbReference type="Proteomes" id="UP000182248">
    <property type="component" value="Unassembled WGS sequence"/>
</dbReference>
<organism evidence="9 10">
    <name type="scientific">Sinomicrobium oceani</name>
    <dbReference type="NCBI Taxonomy" id="1150368"/>
    <lineage>
        <taxon>Bacteria</taxon>
        <taxon>Pseudomonadati</taxon>
        <taxon>Bacteroidota</taxon>
        <taxon>Flavobacteriia</taxon>
        <taxon>Flavobacteriales</taxon>
        <taxon>Flavobacteriaceae</taxon>
        <taxon>Sinomicrobium</taxon>
    </lineage>
</organism>
<dbReference type="GO" id="GO:0015254">
    <property type="term" value="F:glycerol channel activity"/>
    <property type="evidence" value="ECO:0007669"/>
    <property type="project" value="TreeGrafter"/>
</dbReference>
<evidence type="ECO:0000256" key="7">
    <source>
        <dbReference type="RuleBase" id="RU000477"/>
    </source>
</evidence>
<comment type="subcellular location">
    <subcellularLocation>
        <location evidence="1">Membrane</location>
        <topology evidence="1">Multi-pass membrane protein</topology>
    </subcellularLocation>
</comment>
<feature type="transmembrane region" description="Helical" evidence="8">
    <location>
        <begin position="134"/>
        <end position="151"/>
    </location>
</feature>
<evidence type="ECO:0000256" key="3">
    <source>
        <dbReference type="ARBA" id="ARBA00022448"/>
    </source>
</evidence>
<dbReference type="InterPro" id="IPR050363">
    <property type="entry name" value="MIP/Aquaporin"/>
</dbReference>
<dbReference type="GO" id="GO:0005886">
    <property type="term" value="C:plasma membrane"/>
    <property type="evidence" value="ECO:0007669"/>
    <property type="project" value="TreeGrafter"/>
</dbReference>
<keyword evidence="5 8" id="KW-1133">Transmembrane helix</keyword>
<feature type="transmembrane region" description="Helical" evidence="8">
    <location>
        <begin position="82"/>
        <end position="104"/>
    </location>
</feature>
<evidence type="ECO:0000256" key="4">
    <source>
        <dbReference type="ARBA" id="ARBA00022692"/>
    </source>
</evidence>
<proteinExistence type="inferred from homology"/>
<dbReference type="RefSeq" id="WP_072315493.1">
    <property type="nucleotide sequence ID" value="NZ_FPJE01000001.1"/>
</dbReference>
<dbReference type="PANTHER" id="PTHR43829:SF9">
    <property type="entry name" value="AQUAPORIN-9"/>
    <property type="match status" value="1"/>
</dbReference>
<gene>
    <name evidence="9" type="ORF">SAMN02927921_00266</name>
</gene>
<evidence type="ECO:0000256" key="2">
    <source>
        <dbReference type="ARBA" id="ARBA00006175"/>
    </source>
</evidence>
<dbReference type="PROSITE" id="PS00221">
    <property type="entry name" value="MIP"/>
    <property type="match status" value="1"/>
</dbReference>
<keyword evidence="10" id="KW-1185">Reference proteome</keyword>
<comment type="similarity">
    <text evidence="2 7">Belongs to the MIP/aquaporin (TC 1.A.8) family.</text>
</comment>
<dbReference type="SUPFAM" id="SSF81338">
    <property type="entry name" value="Aquaporin-like"/>
    <property type="match status" value="1"/>
</dbReference>
<accession>A0A1K1LUU4</accession>
<dbReference type="STRING" id="1150368.SAMN02927921_00266"/>
<protein>
    <submittedName>
        <fullName evidence="9">Glycerol uptake facilitator protein</fullName>
    </submittedName>
</protein>
<evidence type="ECO:0000313" key="9">
    <source>
        <dbReference type="EMBL" id="SFW14701.1"/>
    </source>
</evidence>
<dbReference type="PANTHER" id="PTHR43829">
    <property type="entry name" value="AQUAPORIN OR AQUAGLYCEROPORIN RELATED"/>
    <property type="match status" value="1"/>
</dbReference>
<feature type="transmembrane region" description="Helical" evidence="8">
    <location>
        <begin position="6"/>
        <end position="27"/>
    </location>
</feature>
<reference evidence="9 10" key="1">
    <citation type="submission" date="2016-11" db="EMBL/GenBank/DDBJ databases">
        <authorList>
            <person name="Jaros S."/>
            <person name="Januszkiewicz K."/>
            <person name="Wedrychowicz H."/>
        </authorList>
    </citation>
    <scope>NUCLEOTIDE SEQUENCE [LARGE SCALE GENOMIC DNA]</scope>
    <source>
        <strain evidence="9 10">CGMCC 1.12145</strain>
    </source>
</reference>
<dbReference type="InterPro" id="IPR023271">
    <property type="entry name" value="Aquaporin-like"/>
</dbReference>
<feature type="transmembrane region" description="Helical" evidence="8">
    <location>
        <begin position="163"/>
        <end position="184"/>
    </location>
</feature>
<dbReference type="InterPro" id="IPR000425">
    <property type="entry name" value="MIP"/>
</dbReference>
<keyword evidence="4 7" id="KW-0812">Transmembrane</keyword>
<evidence type="ECO:0000256" key="5">
    <source>
        <dbReference type="ARBA" id="ARBA00022989"/>
    </source>
</evidence>
<keyword evidence="3 7" id="KW-0813">Transport</keyword>
<dbReference type="Gene3D" id="1.20.1080.10">
    <property type="entry name" value="Glycerol uptake facilitator protein"/>
    <property type="match status" value="1"/>
</dbReference>
<keyword evidence="6 8" id="KW-0472">Membrane</keyword>